<proteinExistence type="predicted"/>
<evidence type="ECO:0000313" key="2">
    <source>
        <dbReference type="Proteomes" id="UP000593576"/>
    </source>
</evidence>
<dbReference type="Proteomes" id="UP000593576">
    <property type="component" value="Unassembled WGS sequence"/>
</dbReference>
<dbReference type="AlphaFoldDB" id="A0A7J9LJX7"/>
<gene>
    <name evidence="1" type="ORF">Goshw_002554</name>
</gene>
<accession>A0A7J9LJX7</accession>
<evidence type="ECO:0000313" key="1">
    <source>
        <dbReference type="EMBL" id="MBA0859024.1"/>
    </source>
</evidence>
<keyword evidence="2" id="KW-1185">Reference proteome</keyword>
<sequence>MNFLIKWKIIRLPNMVKKMQLEKGDSLTKGYTSKLWDFTCIIVTQNNL</sequence>
<comment type="caution">
    <text evidence="1">The sequence shown here is derived from an EMBL/GenBank/DDBJ whole genome shotgun (WGS) entry which is preliminary data.</text>
</comment>
<name>A0A7J9LJX7_GOSSC</name>
<dbReference type="EMBL" id="JABFAF010000007">
    <property type="protein sequence ID" value="MBA0859024.1"/>
    <property type="molecule type" value="Genomic_DNA"/>
</dbReference>
<reference evidence="1 2" key="1">
    <citation type="journal article" date="2019" name="Genome Biol. Evol.">
        <title>Insights into the evolution of the New World diploid cottons (Gossypium, subgenus Houzingenia) based on genome sequencing.</title>
        <authorList>
            <person name="Grover C.E."/>
            <person name="Arick M.A. 2nd"/>
            <person name="Thrash A."/>
            <person name="Conover J.L."/>
            <person name="Sanders W.S."/>
            <person name="Peterson D.G."/>
            <person name="Frelichowski J.E."/>
            <person name="Scheffler J.A."/>
            <person name="Scheffler B.E."/>
            <person name="Wendel J.F."/>
        </authorList>
    </citation>
    <scope>NUCLEOTIDE SEQUENCE [LARGE SCALE GENOMIC DNA]</scope>
    <source>
        <strain evidence="1">1</strain>
        <tissue evidence="1">Leaf</tissue>
    </source>
</reference>
<organism evidence="1 2">
    <name type="scientific">Gossypium schwendimanii</name>
    <name type="common">Cotton</name>
    <dbReference type="NCBI Taxonomy" id="34291"/>
    <lineage>
        <taxon>Eukaryota</taxon>
        <taxon>Viridiplantae</taxon>
        <taxon>Streptophyta</taxon>
        <taxon>Embryophyta</taxon>
        <taxon>Tracheophyta</taxon>
        <taxon>Spermatophyta</taxon>
        <taxon>Magnoliopsida</taxon>
        <taxon>eudicotyledons</taxon>
        <taxon>Gunneridae</taxon>
        <taxon>Pentapetalae</taxon>
        <taxon>rosids</taxon>
        <taxon>malvids</taxon>
        <taxon>Malvales</taxon>
        <taxon>Malvaceae</taxon>
        <taxon>Malvoideae</taxon>
        <taxon>Gossypium</taxon>
    </lineage>
</organism>
<dbReference type="OrthoDB" id="1430424at2759"/>
<protein>
    <submittedName>
        <fullName evidence="1">Uncharacterized protein</fullName>
    </submittedName>
</protein>